<dbReference type="PROSITE" id="PS50294">
    <property type="entry name" value="WD_REPEATS_REGION"/>
    <property type="match status" value="1"/>
</dbReference>
<dbReference type="Proteomes" id="UP000001072">
    <property type="component" value="Unassembled WGS sequence"/>
</dbReference>
<dbReference type="SUPFAM" id="SSF50998">
    <property type="entry name" value="Quinoprotein alcohol dehydrogenase-like"/>
    <property type="match status" value="1"/>
</dbReference>
<dbReference type="Pfam" id="PF00400">
    <property type="entry name" value="WD40"/>
    <property type="match status" value="1"/>
</dbReference>
<dbReference type="PANTHER" id="PTHR44215:SF1">
    <property type="entry name" value="WD REPEAT-CONTAINING PROTEIN 75"/>
    <property type="match status" value="1"/>
</dbReference>
<keyword evidence="5" id="KW-0677">Repeat</keyword>
<organism evidence="12">
    <name type="scientific">Melampsora larici-populina (strain 98AG31 / pathotype 3-4-7)</name>
    <name type="common">Poplar leaf rust fungus</name>
    <dbReference type="NCBI Taxonomy" id="747676"/>
    <lineage>
        <taxon>Eukaryota</taxon>
        <taxon>Fungi</taxon>
        <taxon>Dikarya</taxon>
        <taxon>Basidiomycota</taxon>
        <taxon>Pucciniomycotina</taxon>
        <taxon>Pucciniomycetes</taxon>
        <taxon>Pucciniales</taxon>
        <taxon>Melampsoraceae</taxon>
        <taxon>Melampsora</taxon>
    </lineage>
</organism>
<dbReference type="VEuPathDB" id="FungiDB:MELLADRAFT_115877"/>
<evidence type="ECO:0000256" key="1">
    <source>
        <dbReference type="ARBA" id="ARBA00004604"/>
    </source>
</evidence>
<dbReference type="GeneID" id="18925706"/>
<feature type="repeat" description="WD" evidence="8">
    <location>
        <begin position="555"/>
        <end position="597"/>
    </location>
</feature>
<evidence type="ECO:0000256" key="7">
    <source>
        <dbReference type="ARBA" id="ARBA00023242"/>
    </source>
</evidence>
<evidence type="ECO:0000256" key="6">
    <source>
        <dbReference type="ARBA" id="ARBA00023163"/>
    </source>
</evidence>
<evidence type="ECO:0000256" key="3">
    <source>
        <dbReference type="ARBA" id="ARBA00022552"/>
    </source>
</evidence>
<keyword evidence="4 8" id="KW-0853">WD repeat</keyword>
<dbReference type="PANTHER" id="PTHR44215">
    <property type="entry name" value="WD REPEAT-CONTAINING PROTEIN 75"/>
    <property type="match status" value="1"/>
</dbReference>
<dbReference type="GO" id="GO:0045943">
    <property type="term" value="P:positive regulation of transcription by RNA polymerase I"/>
    <property type="evidence" value="ECO:0007669"/>
    <property type="project" value="InterPro"/>
</dbReference>
<dbReference type="InterPro" id="IPR015943">
    <property type="entry name" value="WD40/YVTN_repeat-like_dom_sf"/>
</dbReference>
<keyword evidence="3" id="KW-0698">rRNA processing</keyword>
<sequence>MNLQTLLQPPHSACQSLLSEDTGYCFVPGVPLSIHTYSTSNSVLLSTFDLPTSSDATRLINIHKHPQFPNNQLILVASDGTIYIFDFVKSSLLATYHTRRPLIFSSLRISPLSNTSSTTQSVEPPTSFTLLVVTKKTLDPASLNSSKTISHSTRTRRKKMLSTLYAIQLNPLEKDEKKTSTTTEGTFRIIKILNTGRATCYSSSLCGNWVGIVTGLSIWVIRFLQPNLFEFSSKQTKEIGYQVVHLQAAELITSIAFPPRSHAYHFSSMGASSTDVSCTPCDFFATGSITGRIALWHALSEAQWATFIRKATQSPSAILPCPTSISHWHAHAVADLAFTRNGSYLISGGEEAVLVLWKLEDFEGIGHDSKTFLPRLKSPIINLNLIEKLSTNEPGVLVTLEDRSILLVSTSTMTVMKSLCLPKMHQLPSHKTNQACIITCLSPPIGSKPDPLRPYNNIMLLSTHPTTLQVLDGGSGDMLNEVHVLPKNTVSRRDERPTVEPILKFVALGGQGDRFMATINVWHDVQRGFEPEITLKLWERDSENHNDFKLIGRVDNPHEEEITSLNITSAVSPSVVTTSLDGTIKLWTSTNADPVLKPTASKTNSFEWLKSTCLSYRDLKALDSTFSEDGTVMAVLHPQCVSIWDVLGHRLIKTIGSGSTSRLGEYKRVKFVGSTMDKLMIMGSSGLGIYELTSSNEIGFWSSSVHLAVRIPHSDYIVTFEKTITKSTQEEEEITSKPDRQHTLTVIDVSSMKPLFSIKVRPTRAATFVSKPSTPKPDWKPTKEELLDGLILLTNHSGLLRFGKDVFDQYAAAAAAKSLESDLTIKSHLPFKDLLSQPEENEFEELLTTTNTLISNQPNADLIEMFETILKMPPHLIPPTRMIWNKLLVPTPISNSKVASDHKKSSDKIEEGKNDPDLRIENEERIGIPLPSVGQTLDINQIPIPSTGMKPITVEELQTTIPISFK</sequence>
<dbReference type="GO" id="GO:0032040">
    <property type="term" value="C:small-subunit processome"/>
    <property type="evidence" value="ECO:0007669"/>
    <property type="project" value="InterPro"/>
</dbReference>
<dbReference type="RefSeq" id="XP_007407755.1">
    <property type="nucleotide sequence ID" value="XM_007407693.1"/>
</dbReference>
<dbReference type="InterPro" id="IPR057644">
    <property type="entry name" value="Beta-prop_WDR75_2nd"/>
</dbReference>
<proteinExistence type="predicted"/>
<dbReference type="HOGENOM" id="CLU_298450_0_0_1"/>
<evidence type="ECO:0000256" key="2">
    <source>
        <dbReference type="ARBA" id="ARBA00022517"/>
    </source>
</evidence>
<dbReference type="InParanoid" id="F4RFA9"/>
<dbReference type="GO" id="GO:0006364">
    <property type="term" value="P:rRNA processing"/>
    <property type="evidence" value="ECO:0007669"/>
    <property type="project" value="UniProtKB-KW"/>
</dbReference>
<evidence type="ECO:0000256" key="5">
    <source>
        <dbReference type="ARBA" id="ARBA00022737"/>
    </source>
</evidence>
<dbReference type="SUPFAM" id="SSF50978">
    <property type="entry name" value="WD40 repeat-like"/>
    <property type="match status" value="1"/>
</dbReference>
<feature type="repeat" description="WD" evidence="8">
    <location>
        <begin position="326"/>
        <end position="360"/>
    </location>
</feature>
<evidence type="ECO:0000313" key="11">
    <source>
        <dbReference type="EMBL" id="EGG08781.1"/>
    </source>
</evidence>
<dbReference type="eggNOG" id="KOG1963">
    <property type="taxonomic scope" value="Eukaryota"/>
</dbReference>
<comment type="subcellular location">
    <subcellularLocation>
        <location evidence="1">Nucleus</location>
        <location evidence="1">Nucleolus</location>
    </subcellularLocation>
</comment>
<dbReference type="InterPro" id="IPR011047">
    <property type="entry name" value="Quinoprotein_ADH-like_sf"/>
</dbReference>
<dbReference type="GO" id="GO:2000234">
    <property type="term" value="P:positive regulation of rRNA processing"/>
    <property type="evidence" value="ECO:0007669"/>
    <property type="project" value="TreeGrafter"/>
</dbReference>
<evidence type="ECO:0000256" key="8">
    <source>
        <dbReference type="PROSITE-ProRule" id="PRU00221"/>
    </source>
</evidence>
<dbReference type="InterPro" id="IPR053826">
    <property type="entry name" value="WDR75"/>
</dbReference>
<evidence type="ECO:0000313" key="12">
    <source>
        <dbReference type="Proteomes" id="UP000001072"/>
    </source>
</evidence>
<dbReference type="EMBL" id="GL883099">
    <property type="protein sequence ID" value="EGG08781.1"/>
    <property type="molecule type" value="Genomic_DNA"/>
</dbReference>
<keyword evidence="12" id="KW-1185">Reference proteome</keyword>
<evidence type="ECO:0000259" key="10">
    <source>
        <dbReference type="Pfam" id="PF23769"/>
    </source>
</evidence>
<reference evidence="12" key="1">
    <citation type="journal article" date="2011" name="Proc. Natl. Acad. Sci. U.S.A.">
        <title>Obligate biotrophy features unraveled by the genomic analysis of rust fungi.</title>
        <authorList>
            <person name="Duplessis S."/>
            <person name="Cuomo C.A."/>
            <person name="Lin Y.-C."/>
            <person name="Aerts A."/>
            <person name="Tisserant E."/>
            <person name="Veneault-Fourrey C."/>
            <person name="Joly D.L."/>
            <person name="Hacquard S."/>
            <person name="Amselem J."/>
            <person name="Cantarel B.L."/>
            <person name="Chiu R."/>
            <person name="Coutinho P.M."/>
            <person name="Feau N."/>
            <person name="Field M."/>
            <person name="Frey P."/>
            <person name="Gelhaye E."/>
            <person name="Goldberg J."/>
            <person name="Grabherr M.G."/>
            <person name="Kodira C.D."/>
            <person name="Kohler A."/>
            <person name="Kuees U."/>
            <person name="Lindquist E.A."/>
            <person name="Lucas S.M."/>
            <person name="Mago R."/>
            <person name="Mauceli E."/>
            <person name="Morin E."/>
            <person name="Murat C."/>
            <person name="Pangilinan J.L."/>
            <person name="Park R."/>
            <person name="Pearson M."/>
            <person name="Quesneville H."/>
            <person name="Rouhier N."/>
            <person name="Sakthikumar S."/>
            <person name="Salamov A.A."/>
            <person name="Schmutz J."/>
            <person name="Selles B."/>
            <person name="Shapiro H."/>
            <person name="Tanguay P."/>
            <person name="Tuskan G.A."/>
            <person name="Henrissat B."/>
            <person name="Van de Peer Y."/>
            <person name="Rouze P."/>
            <person name="Ellis J.G."/>
            <person name="Dodds P.N."/>
            <person name="Schein J.E."/>
            <person name="Zhong S."/>
            <person name="Hamelin R.C."/>
            <person name="Grigoriev I.V."/>
            <person name="Szabo L.J."/>
            <person name="Martin F."/>
        </authorList>
    </citation>
    <scope>NUCLEOTIDE SEQUENCE [LARGE SCALE GENOMIC DNA]</scope>
    <source>
        <strain evidence="12">98AG31 / pathotype 3-4-7</strain>
    </source>
</reference>
<dbReference type="PROSITE" id="PS50082">
    <property type="entry name" value="WD_REPEATS_2"/>
    <property type="match status" value="2"/>
</dbReference>
<dbReference type="SMART" id="SM00320">
    <property type="entry name" value="WD40"/>
    <property type="match status" value="4"/>
</dbReference>
<dbReference type="Pfam" id="PF23769">
    <property type="entry name" value="Beta-prop_WDR75_2nd"/>
    <property type="match status" value="1"/>
</dbReference>
<dbReference type="InterPro" id="IPR001680">
    <property type="entry name" value="WD40_rpt"/>
</dbReference>
<dbReference type="STRING" id="747676.F4RFA9"/>
<keyword evidence="7" id="KW-0539">Nucleus</keyword>
<accession>F4RFA9</accession>
<gene>
    <name evidence="11" type="ORF">MELLADRAFT_115877</name>
</gene>
<name>F4RFA9_MELLP</name>
<feature type="region of interest" description="Disordered" evidence="9">
    <location>
        <begin position="895"/>
        <end position="918"/>
    </location>
</feature>
<dbReference type="GO" id="GO:0003723">
    <property type="term" value="F:RNA binding"/>
    <property type="evidence" value="ECO:0007669"/>
    <property type="project" value="InterPro"/>
</dbReference>
<protein>
    <recommendedName>
        <fullName evidence="10">WD repeat-containing protein 75 second beta-propeller domain-containing protein</fullName>
    </recommendedName>
</protein>
<feature type="compositionally biased region" description="Basic and acidic residues" evidence="9">
    <location>
        <begin position="899"/>
        <end position="918"/>
    </location>
</feature>
<keyword evidence="2" id="KW-0690">Ribosome biogenesis</keyword>
<dbReference type="AlphaFoldDB" id="F4RFA9"/>
<evidence type="ECO:0000256" key="4">
    <source>
        <dbReference type="ARBA" id="ARBA00022574"/>
    </source>
</evidence>
<feature type="domain" description="WD repeat-containing protein 75 second beta-propeller" evidence="10">
    <location>
        <begin position="514"/>
        <end position="657"/>
    </location>
</feature>
<dbReference type="Gene3D" id="2.130.10.10">
    <property type="entry name" value="YVTN repeat-like/Quinoprotein amine dehydrogenase"/>
    <property type="match status" value="2"/>
</dbReference>
<dbReference type="InterPro" id="IPR036322">
    <property type="entry name" value="WD40_repeat_dom_sf"/>
</dbReference>
<dbReference type="KEGG" id="mlr:MELLADRAFT_115877"/>
<dbReference type="OrthoDB" id="4096at2759"/>
<keyword evidence="6" id="KW-0804">Transcription</keyword>
<evidence type="ECO:0000256" key="9">
    <source>
        <dbReference type="SAM" id="MobiDB-lite"/>
    </source>
</evidence>